<dbReference type="GO" id="GO:0052621">
    <property type="term" value="F:diguanylate cyclase activity"/>
    <property type="evidence" value="ECO:0007669"/>
    <property type="project" value="UniProtKB-EC"/>
</dbReference>
<dbReference type="GO" id="GO:0005886">
    <property type="term" value="C:plasma membrane"/>
    <property type="evidence" value="ECO:0007669"/>
    <property type="project" value="TreeGrafter"/>
</dbReference>
<sequence length="487" mass="54571">MQPLQICVYWVPALVTFRERHLSDDLSLNCRLRRTGHRQRMQDRLQGKRQLQMPSTSIHELAIQQIERLSRRGFQRLALPRPLENAFEQSTLARRSERLWLEGLVAIGLFNIYLLVDHFLQNSSNSWLPLQIRLCVVTPLALLINLSMRWSPNKIYREVSIAGASCLIGITHLYIESNKNAASSAYAQVGLIVAVIFVNVVMRLQFFYALSASTILLASDLVFIQHDHFLNSSEKLLGITLAVCAISMTAIANYSIGREERLGFLMRLRSEIQSKELSFLNVELQRISCIDSLTGLANRHAYELQFAKLWSESIDSGSCLSAIVIDIDHFKLTNDTRGHLYGDRVLVRVASLLLQGLRCKDDFAARFGGEEFVVLLPGTTQEGAMIVAERIRKLVEVAGSPALPEPGSHPRLSTVSCGGASCYPSDVNCKEDLLDAADKALYQAKELGRNRVCWGELASRQKESSSSYKRPIRISVKSDPLPLTSVD</sequence>
<evidence type="ECO:0000256" key="2">
    <source>
        <dbReference type="ARBA" id="ARBA00034247"/>
    </source>
</evidence>
<dbReference type="PROSITE" id="PS50887">
    <property type="entry name" value="GGDEF"/>
    <property type="match status" value="1"/>
</dbReference>
<name>A0AAU7Z338_9BACT</name>
<proteinExistence type="predicted"/>
<dbReference type="PANTHER" id="PTHR45138">
    <property type="entry name" value="REGULATORY COMPONENTS OF SENSORY TRANSDUCTION SYSTEM"/>
    <property type="match status" value="1"/>
</dbReference>
<organism evidence="5">
    <name type="scientific">Tunturiibacter gelidiferens</name>
    <dbReference type="NCBI Taxonomy" id="3069689"/>
    <lineage>
        <taxon>Bacteria</taxon>
        <taxon>Pseudomonadati</taxon>
        <taxon>Acidobacteriota</taxon>
        <taxon>Terriglobia</taxon>
        <taxon>Terriglobales</taxon>
        <taxon>Acidobacteriaceae</taxon>
        <taxon>Tunturiibacter</taxon>
    </lineage>
</organism>
<keyword evidence="5" id="KW-0808">Transferase</keyword>
<feature type="transmembrane region" description="Helical" evidence="3">
    <location>
        <begin position="206"/>
        <end position="224"/>
    </location>
</feature>
<dbReference type="InterPro" id="IPR050469">
    <property type="entry name" value="Diguanylate_Cyclase"/>
</dbReference>
<feature type="transmembrane region" description="Helical" evidence="3">
    <location>
        <begin position="236"/>
        <end position="256"/>
    </location>
</feature>
<dbReference type="InterPro" id="IPR000160">
    <property type="entry name" value="GGDEF_dom"/>
</dbReference>
<dbReference type="GO" id="GO:1902201">
    <property type="term" value="P:negative regulation of bacterial-type flagellum-dependent cell motility"/>
    <property type="evidence" value="ECO:0007669"/>
    <property type="project" value="TreeGrafter"/>
</dbReference>
<dbReference type="InterPro" id="IPR043128">
    <property type="entry name" value="Rev_trsase/Diguanyl_cyclase"/>
</dbReference>
<feature type="transmembrane region" description="Helical" evidence="3">
    <location>
        <begin position="155"/>
        <end position="175"/>
    </location>
</feature>
<dbReference type="SMART" id="SM00267">
    <property type="entry name" value="GGDEF"/>
    <property type="match status" value="1"/>
</dbReference>
<evidence type="ECO:0000259" key="4">
    <source>
        <dbReference type="PROSITE" id="PS50887"/>
    </source>
</evidence>
<dbReference type="Gene3D" id="3.30.70.270">
    <property type="match status" value="1"/>
</dbReference>
<dbReference type="NCBIfam" id="TIGR00254">
    <property type="entry name" value="GGDEF"/>
    <property type="match status" value="1"/>
</dbReference>
<dbReference type="PANTHER" id="PTHR45138:SF9">
    <property type="entry name" value="DIGUANYLATE CYCLASE DGCM-RELATED"/>
    <property type="match status" value="1"/>
</dbReference>
<feature type="transmembrane region" description="Helical" evidence="3">
    <location>
        <begin position="128"/>
        <end position="148"/>
    </location>
</feature>
<gene>
    <name evidence="5" type="ORF">RBB81_05130</name>
</gene>
<dbReference type="GO" id="GO:0043709">
    <property type="term" value="P:cell adhesion involved in single-species biofilm formation"/>
    <property type="evidence" value="ECO:0007669"/>
    <property type="project" value="TreeGrafter"/>
</dbReference>
<feature type="transmembrane region" description="Helical" evidence="3">
    <location>
        <begin position="181"/>
        <end position="201"/>
    </location>
</feature>
<comment type="catalytic activity">
    <reaction evidence="2">
        <text>2 GTP = 3',3'-c-di-GMP + 2 diphosphate</text>
        <dbReference type="Rhea" id="RHEA:24898"/>
        <dbReference type="ChEBI" id="CHEBI:33019"/>
        <dbReference type="ChEBI" id="CHEBI:37565"/>
        <dbReference type="ChEBI" id="CHEBI:58805"/>
        <dbReference type="EC" id="2.7.7.65"/>
    </reaction>
</comment>
<dbReference type="CDD" id="cd01949">
    <property type="entry name" value="GGDEF"/>
    <property type="match status" value="1"/>
</dbReference>
<dbReference type="KEGG" id="tgi:RBB81_05130"/>
<evidence type="ECO:0000313" key="5">
    <source>
        <dbReference type="EMBL" id="XCB23311.1"/>
    </source>
</evidence>
<protein>
    <recommendedName>
        <fullName evidence="1">diguanylate cyclase</fullName>
        <ecNumber evidence="1">2.7.7.65</ecNumber>
    </recommendedName>
</protein>
<keyword evidence="5" id="KW-0548">Nucleotidyltransferase</keyword>
<dbReference type="RefSeq" id="WP_353072951.1">
    <property type="nucleotide sequence ID" value="NZ_CP132938.1"/>
</dbReference>
<dbReference type="InterPro" id="IPR029787">
    <property type="entry name" value="Nucleotide_cyclase"/>
</dbReference>
<reference evidence="5" key="1">
    <citation type="submission" date="2023-08" db="EMBL/GenBank/DDBJ databases">
        <authorList>
            <person name="Messyasz A."/>
            <person name="Mannisto M.K."/>
            <person name="Kerkhof L.J."/>
            <person name="Haggblom M."/>
        </authorList>
    </citation>
    <scope>NUCLEOTIDE SEQUENCE</scope>
    <source>
        <strain evidence="5">M8UP39</strain>
    </source>
</reference>
<dbReference type="Pfam" id="PF00990">
    <property type="entry name" value="GGDEF"/>
    <property type="match status" value="1"/>
</dbReference>
<dbReference type="SUPFAM" id="SSF55073">
    <property type="entry name" value="Nucleotide cyclase"/>
    <property type="match status" value="1"/>
</dbReference>
<keyword evidence="3" id="KW-0812">Transmembrane</keyword>
<evidence type="ECO:0000256" key="3">
    <source>
        <dbReference type="SAM" id="Phobius"/>
    </source>
</evidence>
<keyword evidence="3" id="KW-0472">Membrane</keyword>
<dbReference type="AlphaFoldDB" id="A0AAU7Z338"/>
<dbReference type="EC" id="2.7.7.65" evidence="1"/>
<keyword evidence="3" id="KW-1133">Transmembrane helix</keyword>
<feature type="domain" description="GGDEF" evidence="4">
    <location>
        <begin position="318"/>
        <end position="457"/>
    </location>
</feature>
<evidence type="ECO:0000256" key="1">
    <source>
        <dbReference type="ARBA" id="ARBA00012528"/>
    </source>
</evidence>
<feature type="transmembrane region" description="Helical" evidence="3">
    <location>
        <begin position="99"/>
        <end position="116"/>
    </location>
</feature>
<dbReference type="EMBL" id="CP132938">
    <property type="protein sequence ID" value="XCB23311.1"/>
    <property type="molecule type" value="Genomic_DNA"/>
</dbReference>
<reference evidence="5" key="2">
    <citation type="journal article" date="2024" name="Environ. Microbiol.">
        <title>Genome analysis and description of Tunturibacter gen. nov. expands the diversity of Terriglobia in tundra soils.</title>
        <authorList>
            <person name="Messyasz A."/>
            <person name="Mannisto M.K."/>
            <person name="Kerkhof L.J."/>
            <person name="Haggblom M.M."/>
        </authorList>
    </citation>
    <scope>NUCLEOTIDE SEQUENCE</scope>
    <source>
        <strain evidence="5">M8UP39</strain>
    </source>
</reference>
<dbReference type="FunFam" id="3.30.70.270:FF:000001">
    <property type="entry name" value="Diguanylate cyclase domain protein"/>
    <property type="match status" value="1"/>
</dbReference>
<accession>A0AAU7Z338</accession>